<evidence type="ECO:0000313" key="3">
    <source>
        <dbReference type="EMBL" id="GEU39239.1"/>
    </source>
</evidence>
<organism evidence="3">
    <name type="scientific">Tanacetum cinerariifolium</name>
    <name type="common">Dalmatian daisy</name>
    <name type="synonym">Chrysanthemum cinerariifolium</name>
    <dbReference type="NCBI Taxonomy" id="118510"/>
    <lineage>
        <taxon>Eukaryota</taxon>
        <taxon>Viridiplantae</taxon>
        <taxon>Streptophyta</taxon>
        <taxon>Embryophyta</taxon>
        <taxon>Tracheophyta</taxon>
        <taxon>Spermatophyta</taxon>
        <taxon>Magnoliopsida</taxon>
        <taxon>eudicotyledons</taxon>
        <taxon>Gunneridae</taxon>
        <taxon>Pentapetalae</taxon>
        <taxon>asterids</taxon>
        <taxon>campanulids</taxon>
        <taxon>Asterales</taxon>
        <taxon>Asteraceae</taxon>
        <taxon>Asteroideae</taxon>
        <taxon>Anthemideae</taxon>
        <taxon>Anthemidinae</taxon>
        <taxon>Tanacetum</taxon>
    </lineage>
</organism>
<evidence type="ECO:0008006" key="4">
    <source>
        <dbReference type="Google" id="ProtNLM"/>
    </source>
</evidence>
<keyword evidence="1" id="KW-0175">Coiled coil</keyword>
<sequence length="1168" mass="129165">MSSLFTDTHNVVAILKKSDAAEGFAQIIYFLSGSYIYYALTVNPYIYISCIKQFWNTAFVKRSGDVTRLQALVDKKKIVISKAVICEILQLNDAEGVFQVLYVSSLYTIDHSEPVGDLSTHTTRFISLALTQKVDDAAAAAVEENVAEDVSHDAIPSPPPHDISSPSQEPSSPPPQQHSSPQALPQDAEFPTQLQQVLNVCSALSKRVENLETDNAAQKLVIVKLKARVKKLEKANKIKSSKLRRLRKVRVSRRVESSDDMEDVFNQGRMFNDMDMNEGIELVKDADVAESEGRHAAQQEDDSEVQNVVEVVTTAKLITEPTIHAAALTVGTAYTRRRKGVIVRDPEEELSLKTPAETLKVKDKGKGIMVETPKPMKKKDQIELDAEYARKLQDKIDRDHDDFNKDIDWDAAMDHSAKRTSWNEFSTRMASAVICISKEPSWRFVTHTIRFISPALTQKVFANMRRVVKGFSRVETPLFEGMLAVGQPAEEGLVAEQVQVDDAAAAAAVEEHVAEDVSHDAILSPPPHVIPSHSQEPSSPPQQQQRVENLDNDNVAQKLVIVKLKERVKRLEKENMGRMIDDMDMDEGIELVKDAEEDDSEVQEVVKVVTTAKLITEVVTAAASQKSDAAEGFAQIIDFLSGSYIHYALTVNPHIYILCIKQFWNTASVKRSGDVTRLQALVDKKKIVISEAVIHEILQLNDAEGIVCLPNKEIFAGLAQMGYEKPFTKLTFYKAFFSSQWKFLIHTILQSFSAKRTSWNELSTAMTSANQVRDLSTHTTRFISPALTQKVFANMRRVGKGFSGVETPLFEGMLAVGQPAEEGLVAEQVQVDDDAAAAAVEENVAEDVSNAAIPSPPPHDIPSPSQEPSSPPHQQHKAGDCIAKGKGRMIADMDMNERIELVKDAEVAESEGRHAEKQAKMYNLDLDHSLKVLSMQEDDSEVQEVVEVVTTAKLITEVVTAAASQVSAASITIPAASTTIPAVSATIPAAKPTIPVAVPTVVETPKVKDKGKGILVETPKPLKKNDQIEMDVKYYIKRYQGMKKRPQTESEARKNIMIYLKNTAGYKMDFFKGMTYAQICPIFKARFDENIRARSAHHIPHNLFKSSNQANMSGETTKSGDDLSLTGAIIGRGTERQGLYYMDEVTRSGTVMLSHGTVNEKPGYDIGD</sequence>
<comment type="caution">
    <text evidence="3">The sequence shown here is derived from an EMBL/GenBank/DDBJ whole genome shotgun (WGS) entry which is preliminary data.</text>
</comment>
<dbReference type="AlphaFoldDB" id="A0A6L2JRC1"/>
<feature type="region of interest" description="Disordered" evidence="2">
    <location>
        <begin position="148"/>
        <end position="186"/>
    </location>
</feature>
<dbReference type="EMBL" id="BKCJ010001147">
    <property type="protein sequence ID" value="GEU39239.1"/>
    <property type="molecule type" value="Genomic_DNA"/>
</dbReference>
<feature type="compositionally biased region" description="Low complexity" evidence="2">
    <location>
        <begin position="177"/>
        <end position="186"/>
    </location>
</feature>
<name>A0A6L2JRC1_TANCI</name>
<protein>
    <recommendedName>
        <fullName evidence="4">Xylulose kinase-1</fullName>
    </recommendedName>
</protein>
<feature type="region of interest" description="Disordered" evidence="2">
    <location>
        <begin position="515"/>
        <end position="550"/>
    </location>
</feature>
<evidence type="ECO:0000256" key="1">
    <source>
        <dbReference type="SAM" id="Coils"/>
    </source>
</evidence>
<accession>A0A6L2JRC1</accession>
<gene>
    <name evidence="3" type="ORF">Tci_011217</name>
</gene>
<feature type="region of interest" description="Disordered" evidence="2">
    <location>
        <begin position="845"/>
        <end position="879"/>
    </location>
</feature>
<feature type="compositionally biased region" description="Low complexity" evidence="2">
    <location>
        <begin position="531"/>
        <end position="545"/>
    </location>
</feature>
<evidence type="ECO:0000256" key="2">
    <source>
        <dbReference type="SAM" id="MobiDB-lite"/>
    </source>
</evidence>
<feature type="coiled-coil region" evidence="1">
    <location>
        <begin position="194"/>
        <end position="249"/>
    </location>
</feature>
<proteinExistence type="predicted"/>
<reference evidence="3" key="1">
    <citation type="journal article" date="2019" name="Sci. Rep.">
        <title>Draft genome of Tanacetum cinerariifolium, the natural source of mosquito coil.</title>
        <authorList>
            <person name="Yamashiro T."/>
            <person name="Shiraishi A."/>
            <person name="Satake H."/>
            <person name="Nakayama K."/>
        </authorList>
    </citation>
    <scope>NUCLEOTIDE SEQUENCE</scope>
</reference>